<sequence length="4271" mass="476930">MTPPGTSSQYWRTVCTVRRCVGSSEWFLVSSFRMQDLQWRVRVCLSVDRLAASKLKSVWRDYNRFLIDASGWIALNMAKELICRLICGWTVVELNIFIFKAENVDHCFTSVHGLLSISERGVGNYAKIAEQIGWKISRTFCETLWVLNGIPREQTEYGPEGCVKISDIVVGEESNVSAKEALLKWARRSTAKYPGVRVSDFTSSWKDGLAFNAIIHRNSVEKLHQRWLQLRSLLHSRLIAPLSSISFPYVEEHTVTRQTKTVLESRLLDNNPYFKNLEECIEWCTKKIVHKELLSLQNSLSMQQPVIDQLLEDGHNTRRLVEKSRHHFHSNIHHDLDRLDSDLNKVSVRWNNICSQLVDRVPCSSLFFEEVNELYRCTHVETSHELTSQCLVDWLGFLRLYFTLSRFYYTLSNGVNSPSFKSSSTWDVVDRASPSKLNNGLITERHLGEANMGNKSSTSSNHAAPLEATPFSEIRSLRRIHRTDECIGTDGFDILAMKGIVHPETKEILTVEEAIRLRILDVRTGKIAVNPKSKSTYISIEEAVHKKLVIPELAEKLLGPCGIVQDGRGHMSLLEAIQRELIDAERGPMERLKVNTSTDSIADEGGPSVFTFESIPPTLETKLSLVNLPLTLYDLLCLDLVDRHSGLIFDRDTGRRCTIEEAVQKRILNPSVREIVDTAADDKVTISEALQRQLVKNGKFLHKLSNEVISFHEAKRRRLIIRPLSLKECVELEVLSESRLFKSPIYCADLSLADAIKRAVVDFDAHKTVVNKAEDHLTTLAQAMQDGIITADASYVDKSTNETISIAQAVERGLLYSVSIKSVFNLAVFQKAEDQFVSFNEAFDKDLVKYENGIILYARASELIPVCEAVGKGFVRADILSMLNKTVGMFADEKELTVLEAALTGRLNPITGLPINPYSQVDVPFIDAVEQKLITEEGVVTLKSLLAISLSTQTITRTVVTYATSVRFPAVDQQITKTLPVGNIEAHITPNIEVAKPGTSSQALWAAVMNDTGSSQDHSRLLGKLGIGLSPIDGDNQLKLGHSPRDEVPPTVIKKIVLGESPSDENAFKTVEVMRFADEAASTSQFSDITCDSEHQYTSIKKIKLGESPSDDQNRSVIFEEGSKSPLQNVHKSSKIEIIKVGDSPRDEVDGTVITDETKAEKSPSDDALGKSFSSTAENMEKIKLPSSDIKSNGAQSPTDKSKDSSAVSKYTLNDHKLQSTSAAISPTKSTASGESTKASKSKKSPIKKTLMKMLKPLRMKDTKDRSSLIEHVDMPSEGWSLKEAIEKNYFDPATGLLIIPGTDRQVSFEECIQLQIIDPASALVIEPAKNRKISLKKALDKQVLNCTGMYRALLDGKSITMQEALQKSLVIYKGDTARLSVSPSTESGEPADSPVTLEPIRIQPDVIFDPETALLIFVKSNSSDEICSAVKTGKIDPSQVKIKLESGVESDLGTAVRNGSIDLNTRQYVSEKGCRIDFNDAIKSGLVELIGYPLVAAKSVDSDSSLEAKNELKTAPLASLSSDEDECGPSLAELTRNRVTTEPRYLVSIGKAKSVTQTANVARPVLLQKMRKKRVKPKDAIPAGIIDRKTADLLESLGNIKNSDGKCLDLFEALDLTQANPNAKVIKDPRTRDMISIKEAVARGILDQYSSSVELLVPVAKSLSLPDLLRQGLIENGKIIHPETGNNLSLQEAIACDIADPLSKIKDPATGNILTLKDAMDSGVVGGNLEIRSDGVDMNVAEAASKGNIFVEEPVSEVKLPPVAMTLSVAQDKGLYDVANNCMRRPLTGELIPLQKAIEEGLIMAIPDDRSVEGVEIIFDDTVDLSRKVLTLDTEIYDEESNTSFTLADAAKANLIDLKTGQLKDGAGETGTRMKETLKKGLMALVGAPIVAGAMVANILQGDTENESKPVVTQQKRPSDMPKSIADRSVHLNKHVSPESFIAEGMYDKKKRKFLDPKTGREVNFTDFITNETLLQPDRVFVKDPSENTYIPLHSALKMNVFDADGCITDPDTGKKISFFESLKLGWITELGAEDDSHLPREYSSAEEIQINSPADLKCCLKSGNGDLVLVRSPSSPNGVLSLTQAIDAGIVDLNEEVVHDGTGKPHDLVSAFEDGLIFPRRIPMSLVAAVQNGYYSSDENGIYDAAVKKYVPLEEAVKRHIIDPALCECKDLKSDQFIPLVTALDCDLISQGCLVNTISEKRIKLDTAVDQKLIINRPFSINLVEAVALKYYEPKSRKIFNSCTGNFQTVQKAIESHFIDVTPIKVRDAKHNEYLPLYQAVSNNIIDLEQGMMLVPTEMTLDKAVKKQFLAIGELPVLADDVERPQLDLDSSLEVIEELPEWSNLVIKVGGKLLNFQQALDEGMVDMEKQTIQLDGQAVPVNEAFKSGLLVEVERPMALKDVISRSLFDERTALFYDPDFGKGISLAEAVKYNLICPFSVTVKEIPSKSTNKQPPKKLNLNDALRSSIVDGKTARVKKGKSEVPLLQAYDDGLITDTQQQIPLQKALSLGFYDENDGKIVDPNNGDRITLEEALKRRVLNAKVPCYWDDNLKMLLSLNNCLIKGIVNAEAGTFRAPLSNVTMNLMDAQKCGYIVKIDRMGLHEAAATGFFQRGLMAHPENNRYLTLREAIAEHLIDPEASLVRSSKQNAFVEVTRAIELRVIDDVAGYYVDPATNERLWFAEAQARSYIIPNLSKSSPQKTAMEPPCAGLYIEPAALAPSKSKTSLVTPEHIRLEDAIKLEYLRPETAVLKTLYSAPHEYCSVKALLDSHELEPSTELTFVSTLNAQLPRQKAVCCKGALFVKKPIPFLEAIQNDTLRTEDCKFVVDEKTGLSLPLKEAISGGFVDADLVLVKDHANKRLLSVMESFQKGIFDGVKNTIVDTRTSRLLNLQEALHNQLIVTDGLSLLDALEFGLYNPHTGRFVDPFRAAVDRAAPSVTAQPLRVLRKCDLTLQNAIDSRVVDPSSIVVRGADGAILTFEQAVEKYTLDPVAGKLFDATSGKSIDLLAANNRRLILSTTSRALESLLRSVGDTLSPTEIANLKTPVHDLENKYRQLCDALAEKCRDLDTALVQSQGVQDALDSLLHWLNDAENTLKYDKLLDKTIKRGDLLGQIYHSLTIFNDQASSLERWLGEALEIIPEASNNKIEDLVAQKDTLKTTLDQVIADGKALINHKDVTDTANLRDRVKALELLWKELNQVLDDKHRNSKLRQEQLSAYEKLRDQILKWLTSMENTVNRLEPVSVEMESIKKQIEELKPIIKEHRDYGVTIDKLNDLGSAFDALNRPETPTRRRNTASPTKRLLNSTYGGRRGSQDSLPSPSRGIGYLTASPGGSSGFGSRRSSQDGFLLDELSEVQQQLAEINNRYNMLGVRLLDRQNELDSIREELRRHLEHLKTLAQFLDKIQRLVPKESVPQTKEESDKAIKNIKGILEEIYEKQALLESTKAGINDLLRRKPTAYGSQKLQSELQDISSRWKKLHDLCKDRIKILEDLKDFHDTHDNLLNWLNAKDRMMTVLGPISSDSRMVQSQVQQVQVLREEFRTQQPQLDHFVNIGENILSRVPDRKSSDAQRISTKVSAIQKKWNDLLSRLEERANSLGAAADTSREFDAGLMRLKDALQNISDQLDDIPHDKEPDEQLRKIQNLERQLEGQRPLLADLEAAGAALCDVISDPTSRAEIQGKLSAVNRQYNNLQKKLDNRKAEIEGLLRDGRQFESSCARSLGWLADTLGAIPERLLISADKDVLQQQVDQHEPIYRDVMNKEHEIIMLLNKGKDLLARSNQQNRTDTRNLQKELDKIQQLWDRLRRDTVDRQTRLQTCMEHCKKYYRALEAFIPWLSQAENKLDSLKPDTYKRTDVEKQLRELSLFRNDVWKHSGEFENLKTLGETFLAACDVDKELVKQELAAVKARWDKLNNEFRPVLENINLIGPQLCQFSPGEGAATIEGLVTRDNRRFDAISEQIQRKAERIHLSKQAFIDWLTNAEKVLTNLKPVSRVLATILTQIEDHKSFQKDVSAHREAMLHLDKKGTHLKYFSQKQDVILIKNLLISKASEPTFRNARCKQLYDKWRNVWLLAWERQRRLQEKLDYLREVEKVRNFSWDDWRKRFGDSQKLRLVRILRSTVMVRVGGGWVALDEFLVKNDPCRDDGTPSRIPRRSTPSSKSSGLSSRKPVWNGSLSSNTRSPSGLASPVSDARLKTPSGSSTPAPTDFLRCTMSDSAKSSPAHSFKGDLFDEVPSNPDQTVIDGWLKFRDQKKYECEFHIPFFTILKGTE</sequence>
<evidence type="ECO:0000256" key="4">
    <source>
        <dbReference type="ARBA" id="ARBA00022737"/>
    </source>
</evidence>
<keyword evidence="6" id="KW-0175">Coiled coil</keyword>
<feature type="domain" description="Calponin-homology (CH)" evidence="8">
    <location>
        <begin position="176"/>
        <end position="288"/>
    </location>
</feature>
<dbReference type="Pfam" id="PF02187">
    <property type="entry name" value="GAS2"/>
    <property type="match status" value="1"/>
</dbReference>
<evidence type="ECO:0000256" key="1">
    <source>
        <dbReference type="ARBA" id="ARBA00004245"/>
    </source>
</evidence>
<dbReference type="InterPro" id="IPR003108">
    <property type="entry name" value="GAR_dom"/>
</dbReference>
<dbReference type="SMART" id="SM00250">
    <property type="entry name" value="PLEC"/>
    <property type="match status" value="21"/>
</dbReference>
<feature type="domain" description="GAR" evidence="9">
    <location>
        <begin position="4068"/>
        <end position="4144"/>
    </location>
</feature>
<feature type="compositionally biased region" description="Basic residues" evidence="7">
    <location>
        <begin position="1240"/>
        <end position="1249"/>
    </location>
</feature>
<dbReference type="Gene3D" id="3.90.1290.10">
    <property type="entry name" value="Plakin repeat"/>
    <property type="match status" value="9"/>
</dbReference>
<feature type="compositionally biased region" description="Basic and acidic residues" evidence="7">
    <location>
        <begin position="1138"/>
        <end position="1149"/>
    </location>
</feature>
<dbReference type="InterPro" id="IPR035915">
    <property type="entry name" value="Plakin_repeat_sf"/>
</dbReference>
<dbReference type="EMBL" id="JBBCAQ010000032">
    <property type="protein sequence ID" value="KAK7583929.1"/>
    <property type="molecule type" value="Genomic_DNA"/>
</dbReference>
<dbReference type="SMART" id="SM00243">
    <property type="entry name" value="GAS2"/>
    <property type="match status" value="1"/>
</dbReference>
<protein>
    <recommendedName>
        <fullName evidence="12">Dystonin</fullName>
    </recommendedName>
</protein>
<dbReference type="GO" id="GO:0005198">
    <property type="term" value="F:structural molecule activity"/>
    <property type="evidence" value="ECO:0007669"/>
    <property type="project" value="TreeGrafter"/>
</dbReference>
<dbReference type="Pfam" id="PF00435">
    <property type="entry name" value="Spectrin"/>
    <property type="match status" value="2"/>
</dbReference>
<dbReference type="GO" id="GO:0008017">
    <property type="term" value="F:microtubule binding"/>
    <property type="evidence" value="ECO:0007669"/>
    <property type="project" value="InterPro"/>
</dbReference>
<evidence type="ECO:0008006" key="12">
    <source>
        <dbReference type="Google" id="ProtNLM"/>
    </source>
</evidence>
<dbReference type="CDD" id="cd00176">
    <property type="entry name" value="SPEC"/>
    <property type="match status" value="5"/>
</dbReference>
<comment type="subcellular location">
    <subcellularLocation>
        <location evidence="1">Cytoplasm</location>
        <location evidence="1">Cytoskeleton</location>
    </subcellularLocation>
</comment>
<dbReference type="SUPFAM" id="SSF46966">
    <property type="entry name" value="Spectrin repeat"/>
    <property type="match status" value="7"/>
</dbReference>
<dbReference type="GO" id="GO:0005882">
    <property type="term" value="C:intermediate filament"/>
    <property type="evidence" value="ECO:0007669"/>
    <property type="project" value="TreeGrafter"/>
</dbReference>
<evidence type="ECO:0000256" key="5">
    <source>
        <dbReference type="ARBA" id="ARBA00023212"/>
    </source>
</evidence>
<feature type="region of interest" description="Disordered" evidence="7">
    <location>
        <begin position="3281"/>
        <end position="3343"/>
    </location>
</feature>
<feature type="compositionally biased region" description="Polar residues" evidence="7">
    <location>
        <begin position="3297"/>
        <end position="3308"/>
    </location>
</feature>
<gene>
    <name evidence="10" type="ORF">V9T40_004892</name>
</gene>
<dbReference type="Gene3D" id="1.10.418.10">
    <property type="entry name" value="Calponin-like domain"/>
    <property type="match status" value="1"/>
</dbReference>
<evidence type="ECO:0000259" key="9">
    <source>
        <dbReference type="PROSITE" id="PS51460"/>
    </source>
</evidence>
<dbReference type="SUPFAM" id="SSF143575">
    <property type="entry name" value="GAS2 domain-like"/>
    <property type="match status" value="1"/>
</dbReference>
<dbReference type="InterPro" id="IPR002017">
    <property type="entry name" value="Spectrin_repeat"/>
</dbReference>
<feature type="compositionally biased region" description="Basic and acidic residues" evidence="7">
    <location>
        <begin position="1156"/>
        <end position="1169"/>
    </location>
</feature>
<evidence type="ECO:0000256" key="7">
    <source>
        <dbReference type="SAM" id="MobiDB-lite"/>
    </source>
</evidence>
<evidence type="ECO:0000259" key="8">
    <source>
        <dbReference type="PROSITE" id="PS50021"/>
    </source>
</evidence>
<accession>A0AAN9TEX4</accession>
<dbReference type="GO" id="GO:0030056">
    <property type="term" value="C:hemidesmosome"/>
    <property type="evidence" value="ECO:0007669"/>
    <property type="project" value="TreeGrafter"/>
</dbReference>
<dbReference type="InterPro" id="IPR036872">
    <property type="entry name" value="CH_dom_sf"/>
</dbReference>
<organism evidence="10 11">
    <name type="scientific">Parthenolecanium corni</name>
    <dbReference type="NCBI Taxonomy" id="536013"/>
    <lineage>
        <taxon>Eukaryota</taxon>
        <taxon>Metazoa</taxon>
        <taxon>Ecdysozoa</taxon>
        <taxon>Arthropoda</taxon>
        <taxon>Hexapoda</taxon>
        <taxon>Insecta</taxon>
        <taxon>Pterygota</taxon>
        <taxon>Neoptera</taxon>
        <taxon>Paraneoptera</taxon>
        <taxon>Hemiptera</taxon>
        <taxon>Sternorrhyncha</taxon>
        <taxon>Coccoidea</taxon>
        <taxon>Coccidae</taxon>
        <taxon>Parthenolecanium</taxon>
    </lineage>
</organism>
<dbReference type="GO" id="GO:0005886">
    <property type="term" value="C:plasma membrane"/>
    <property type="evidence" value="ECO:0007669"/>
    <property type="project" value="UniProtKB-SubCell"/>
</dbReference>
<evidence type="ECO:0000313" key="10">
    <source>
        <dbReference type="EMBL" id="KAK7583929.1"/>
    </source>
</evidence>
<feature type="coiled-coil region" evidence="6">
    <location>
        <begin position="3676"/>
        <end position="3710"/>
    </location>
</feature>
<feature type="compositionally biased region" description="Polar residues" evidence="7">
    <location>
        <begin position="1189"/>
        <end position="1212"/>
    </location>
</feature>
<dbReference type="SMART" id="SM00150">
    <property type="entry name" value="SPEC"/>
    <property type="match status" value="8"/>
</dbReference>
<feature type="compositionally biased region" description="Low complexity" evidence="7">
    <location>
        <begin position="1228"/>
        <end position="1239"/>
    </location>
</feature>
<dbReference type="Gene3D" id="1.20.58.60">
    <property type="match status" value="8"/>
</dbReference>
<keyword evidence="2" id="KW-0963">Cytoplasm</keyword>
<dbReference type="GO" id="GO:0031122">
    <property type="term" value="P:cytoplasmic microtubule organization"/>
    <property type="evidence" value="ECO:0007669"/>
    <property type="project" value="TreeGrafter"/>
</dbReference>
<dbReference type="GO" id="GO:0045104">
    <property type="term" value="P:intermediate filament cytoskeleton organization"/>
    <property type="evidence" value="ECO:0007669"/>
    <property type="project" value="InterPro"/>
</dbReference>
<dbReference type="SUPFAM" id="SSF75399">
    <property type="entry name" value="Plakin repeat"/>
    <property type="match status" value="13"/>
</dbReference>
<keyword evidence="5" id="KW-0206">Cytoskeleton</keyword>
<comment type="caution">
    <text evidence="10">The sequence shown here is derived from an EMBL/GenBank/DDBJ whole genome shotgun (WGS) entry which is preliminary data.</text>
</comment>
<dbReference type="SUPFAM" id="SSF47576">
    <property type="entry name" value="Calponin-homology domain, CH-domain"/>
    <property type="match status" value="1"/>
</dbReference>
<dbReference type="Pfam" id="PF00307">
    <property type="entry name" value="CH"/>
    <property type="match status" value="1"/>
</dbReference>
<feature type="compositionally biased region" description="Polar residues" evidence="7">
    <location>
        <begin position="4174"/>
        <end position="4185"/>
    </location>
</feature>
<evidence type="ECO:0000313" key="11">
    <source>
        <dbReference type="Proteomes" id="UP001367676"/>
    </source>
</evidence>
<dbReference type="PROSITE" id="PS51460">
    <property type="entry name" value="GAR"/>
    <property type="match status" value="1"/>
</dbReference>
<dbReference type="InterPro" id="IPR018159">
    <property type="entry name" value="Spectrin/alpha-actinin"/>
</dbReference>
<feature type="compositionally biased region" description="Low complexity" evidence="7">
    <location>
        <begin position="4149"/>
        <end position="4170"/>
    </location>
</feature>
<dbReference type="InterPro" id="IPR036534">
    <property type="entry name" value="GAR_dom_sf"/>
</dbReference>
<proteinExistence type="predicted"/>
<evidence type="ECO:0000256" key="2">
    <source>
        <dbReference type="ARBA" id="ARBA00022490"/>
    </source>
</evidence>
<dbReference type="Gene3D" id="3.30.920.20">
    <property type="entry name" value="Gas2-like domain"/>
    <property type="match status" value="1"/>
</dbReference>
<dbReference type="GO" id="GO:0042060">
    <property type="term" value="P:wound healing"/>
    <property type="evidence" value="ECO:0007669"/>
    <property type="project" value="TreeGrafter"/>
</dbReference>
<dbReference type="PROSITE" id="PS50021">
    <property type="entry name" value="CH"/>
    <property type="match status" value="1"/>
</dbReference>
<feature type="region of interest" description="Disordered" evidence="7">
    <location>
        <begin position="4144"/>
        <end position="4216"/>
    </location>
</feature>
<evidence type="ECO:0000256" key="3">
    <source>
        <dbReference type="ARBA" id="ARBA00022553"/>
    </source>
</evidence>
<evidence type="ECO:0000256" key="6">
    <source>
        <dbReference type="SAM" id="Coils"/>
    </source>
</evidence>
<dbReference type="InterPro" id="IPR001101">
    <property type="entry name" value="Plectin_repeat"/>
</dbReference>
<dbReference type="InterPro" id="IPR001715">
    <property type="entry name" value="CH_dom"/>
</dbReference>
<dbReference type="Proteomes" id="UP001367676">
    <property type="component" value="Unassembled WGS sequence"/>
</dbReference>
<dbReference type="InterPro" id="IPR043197">
    <property type="entry name" value="Plakin"/>
</dbReference>
<keyword evidence="11" id="KW-1185">Reference proteome</keyword>
<feature type="region of interest" description="Disordered" evidence="7">
    <location>
        <begin position="1138"/>
        <end position="1249"/>
    </location>
</feature>
<dbReference type="PANTHER" id="PTHR23169:SF23">
    <property type="entry name" value="SHORT STOP, ISOFORM H"/>
    <property type="match status" value="1"/>
</dbReference>
<dbReference type="PANTHER" id="PTHR23169">
    <property type="entry name" value="ENVOPLAKIN"/>
    <property type="match status" value="1"/>
</dbReference>
<keyword evidence="3" id="KW-0597">Phosphoprotein</keyword>
<keyword evidence="4" id="KW-0677">Repeat</keyword>
<name>A0AAN9TEX4_9HEMI</name>
<dbReference type="GO" id="GO:0005737">
    <property type="term" value="C:cytoplasm"/>
    <property type="evidence" value="ECO:0007669"/>
    <property type="project" value="TreeGrafter"/>
</dbReference>
<reference evidence="10 11" key="1">
    <citation type="submission" date="2024-03" db="EMBL/GenBank/DDBJ databases">
        <title>Adaptation during the transition from Ophiocordyceps entomopathogen to insect associate is accompanied by gene loss and intensified selection.</title>
        <authorList>
            <person name="Ward C.M."/>
            <person name="Onetto C.A."/>
            <person name="Borneman A.R."/>
        </authorList>
    </citation>
    <scope>NUCLEOTIDE SEQUENCE [LARGE SCALE GENOMIC DNA]</scope>
    <source>
        <strain evidence="10">AWRI1</strain>
        <tissue evidence="10">Single Adult Female</tissue>
    </source>
</reference>